<proteinExistence type="predicted"/>
<organism evidence="1 2">
    <name type="scientific">Corchorus capsularis</name>
    <name type="common">Jute</name>
    <dbReference type="NCBI Taxonomy" id="210143"/>
    <lineage>
        <taxon>Eukaryota</taxon>
        <taxon>Viridiplantae</taxon>
        <taxon>Streptophyta</taxon>
        <taxon>Embryophyta</taxon>
        <taxon>Tracheophyta</taxon>
        <taxon>Spermatophyta</taxon>
        <taxon>Magnoliopsida</taxon>
        <taxon>eudicotyledons</taxon>
        <taxon>Gunneridae</taxon>
        <taxon>Pentapetalae</taxon>
        <taxon>rosids</taxon>
        <taxon>malvids</taxon>
        <taxon>Malvales</taxon>
        <taxon>Malvaceae</taxon>
        <taxon>Grewioideae</taxon>
        <taxon>Apeibeae</taxon>
        <taxon>Corchorus</taxon>
    </lineage>
</organism>
<protein>
    <submittedName>
        <fullName evidence="1">Uncharacterized protein</fullName>
    </submittedName>
</protein>
<dbReference type="EMBL" id="AWWV01006916">
    <property type="protein sequence ID" value="OMO99193.1"/>
    <property type="molecule type" value="Genomic_DNA"/>
</dbReference>
<dbReference type="Proteomes" id="UP000188268">
    <property type="component" value="Unassembled WGS sequence"/>
</dbReference>
<sequence>MAILDPRKRKFSATFLQKHYIQPKEGNSLTEAAN</sequence>
<gene>
    <name evidence="1" type="ORF">CCACVL1_03893</name>
</gene>
<keyword evidence="2" id="KW-1185">Reference proteome</keyword>
<dbReference type="AlphaFoldDB" id="A0A1R3JWG4"/>
<evidence type="ECO:0000313" key="1">
    <source>
        <dbReference type="EMBL" id="OMO99193.1"/>
    </source>
</evidence>
<evidence type="ECO:0000313" key="2">
    <source>
        <dbReference type="Proteomes" id="UP000188268"/>
    </source>
</evidence>
<accession>A0A1R3JWG4</accession>
<name>A0A1R3JWG4_COCAP</name>
<dbReference type="Gramene" id="OMO99193">
    <property type="protein sequence ID" value="OMO99193"/>
    <property type="gene ID" value="CCACVL1_03893"/>
</dbReference>
<comment type="caution">
    <text evidence="1">The sequence shown here is derived from an EMBL/GenBank/DDBJ whole genome shotgun (WGS) entry which is preliminary data.</text>
</comment>
<reference evidence="1 2" key="1">
    <citation type="submission" date="2013-09" db="EMBL/GenBank/DDBJ databases">
        <title>Corchorus capsularis genome sequencing.</title>
        <authorList>
            <person name="Alam M."/>
            <person name="Haque M.S."/>
            <person name="Islam M.S."/>
            <person name="Emdad E.M."/>
            <person name="Islam M.M."/>
            <person name="Ahmed B."/>
            <person name="Halim A."/>
            <person name="Hossen Q.M.M."/>
            <person name="Hossain M.Z."/>
            <person name="Ahmed R."/>
            <person name="Khan M.M."/>
            <person name="Islam R."/>
            <person name="Rashid M.M."/>
            <person name="Khan S.A."/>
            <person name="Rahman M.S."/>
            <person name="Alam M."/>
        </authorList>
    </citation>
    <scope>NUCLEOTIDE SEQUENCE [LARGE SCALE GENOMIC DNA]</scope>
    <source>
        <strain evidence="2">cv. CVL-1</strain>
        <tissue evidence="1">Whole seedling</tissue>
    </source>
</reference>